<keyword evidence="3" id="KW-1185">Reference proteome</keyword>
<keyword evidence="1" id="KW-0812">Transmembrane</keyword>
<evidence type="ECO:0000256" key="1">
    <source>
        <dbReference type="SAM" id="Phobius"/>
    </source>
</evidence>
<reference evidence="2 3" key="1">
    <citation type="submission" date="2016-06" db="EMBL/GenBank/DDBJ databases">
        <authorList>
            <person name="Kjaerup R.B."/>
            <person name="Dalgaard T.S."/>
            <person name="Juul-Madsen H.R."/>
        </authorList>
    </citation>
    <scope>NUCLEOTIDE SEQUENCE [LARGE SCALE GENOMIC DNA]</scope>
    <source>
        <strain evidence="2">2</strain>
    </source>
</reference>
<dbReference type="EMBL" id="FLQY01000348">
    <property type="protein sequence ID" value="SBT10438.1"/>
    <property type="molecule type" value="Genomic_DNA"/>
</dbReference>
<dbReference type="AlphaFoldDB" id="A0A1A8Y232"/>
<dbReference type="PANTHER" id="PTHR35867">
    <property type="entry name" value="PROTEIN RSEC"/>
    <property type="match status" value="1"/>
</dbReference>
<organism evidence="2 3">
    <name type="scientific">Candidatus Propionivibrio aalborgensis</name>
    <dbReference type="NCBI Taxonomy" id="1860101"/>
    <lineage>
        <taxon>Bacteria</taxon>
        <taxon>Pseudomonadati</taxon>
        <taxon>Pseudomonadota</taxon>
        <taxon>Betaproteobacteria</taxon>
        <taxon>Rhodocyclales</taxon>
        <taxon>Rhodocyclaceae</taxon>
        <taxon>Propionivibrio</taxon>
    </lineage>
</organism>
<dbReference type="Pfam" id="PF04246">
    <property type="entry name" value="RseC_MucC"/>
    <property type="match status" value="1"/>
</dbReference>
<name>A0A1A8Y232_9RHOO</name>
<feature type="transmembrane region" description="Helical" evidence="1">
    <location>
        <begin position="105"/>
        <end position="126"/>
    </location>
</feature>
<dbReference type="Proteomes" id="UP000199600">
    <property type="component" value="Unassembled WGS sequence"/>
</dbReference>
<keyword evidence="1" id="KW-1133">Transmembrane helix</keyword>
<gene>
    <name evidence="2" type="ORF">PROAA_470009</name>
</gene>
<keyword evidence="1" id="KW-0472">Membrane</keyword>
<dbReference type="PANTHER" id="PTHR35867:SF1">
    <property type="entry name" value="PROTEIN RSEC"/>
    <property type="match status" value="1"/>
</dbReference>
<accession>A0A1A8Y232</accession>
<dbReference type="InterPro" id="IPR007359">
    <property type="entry name" value="SigmaE_reg_RseC_MucC"/>
</dbReference>
<evidence type="ECO:0000313" key="3">
    <source>
        <dbReference type="Proteomes" id="UP000199600"/>
    </source>
</evidence>
<dbReference type="RefSeq" id="WP_186412023.1">
    <property type="nucleotide sequence ID" value="NZ_FLQY01000348.1"/>
</dbReference>
<sequence length="160" mass="16948">MNAGIIEHRGTVQRVEEGKAVVAMETRGCGGCGHESACGIGQLANGRAASLISLPVHSDIKVGDQVNIALRESCLTLFALFGYLFPVFAMMLGAWFGVMHDGSDGAAALGAMAGFIVALLIVRLVIRLLPGLAPAPQVFVISDHPTLSQQEYHHECRSHL</sequence>
<proteinExistence type="predicted"/>
<feature type="transmembrane region" description="Helical" evidence="1">
    <location>
        <begin position="75"/>
        <end position="99"/>
    </location>
</feature>
<protein>
    <submittedName>
        <fullName evidence="2">Positive regulator of sigma(E), RseC/MucC</fullName>
    </submittedName>
</protein>
<evidence type="ECO:0000313" key="2">
    <source>
        <dbReference type="EMBL" id="SBT10438.1"/>
    </source>
</evidence>